<keyword evidence="1" id="KW-0812">Transmembrane</keyword>
<organism evidence="2 3">
    <name type="scientific">Sphingomonas parapaucimobilis NBRC 15100</name>
    <dbReference type="NCBI Taxonomy" id="1219049"/>
    <lineage>
        <taxon>Bacteria</taxon>
        <taxon>Pseudomonadati</taxon>
        <taxon>Pseudomonadota</taxon>
        <taxon>Alphaproteobacteria</taxon>
        <taxon>Sphingomonadales</taxon>
        <taxon>Sphingomonadaceae</taxon>
        <taxon>Sphingomonas</taxon>
    </lineage>
</organism>
<dbReference type="EMBL" id="BBPI01000079">
    <property type="protein sequence ID" value="GAM02362.1"/>
    <property type="molecule type" value="Genomic_DNA"/>
</dbReference>
<name>A0A0A1WB05_9SPHN</name>
<evidence type="ECO:0000313" key="2">
    <source>
        <dbReference type="EMBL" id="GAM02362.1"/>
    </source>
</evidence>
<dbReference type="AlphaFoldDB" id="A0A0A1WB05"/>
<evidence type="ECO:0000313" key="3">
    <source>
        <dbReference type="Proteomes" id="UP000032305"/>
    </source>
</evidence>
<reference evidence="2 3" key="1">
    <citation type="submission" date="2014-11" db="EMBL/GenBank/DDBJ databases">
        <title>Whole genome shotgun sequence of Sphingomonas parapaucimobilis NBRC 15100.</title>
        <authorList>
            <person name="Katano-Makiyama Y."/>
            <person name="Hosoyama A."/>
            <person name="Hashimoto M."/>
            <person name="Hosoyama Y."/>
            <person name="Noguchi M."/>
            <person name="Numata M."/>
            <person name="Tsuchikane K."/>
            <person name="Hirakata S."/>
            <person name="Uohara A."/>
            <person name="Shimodaira J."/>
            <person name="Ohji S."/>
            <person name="Ichikawa N."/>
            <person name="Kimura A."/>
            <person name="Yamazoe A."/>
            <person name="Fujita N."/>
        </authorList>
    </citation>
    <scope>NUCLEOTIDE SEQUENCE [LARGE SCALE GENOMIC DNA]</scope>
    <source>
        <strain evidence="2 3">NBRC 15100</strain>
    </source>
</reference>
<proteinExistence type="predicted"/>
<dbReference type="eggNOG" id="ENOG5030V1A">
    <property type="taxonomic scope" value="Bacteria"/>
</dbReference>
<feature type="transmembrane region" description="Helical" evidence="1">
    <location>
        <begin position="15"/>
        <end position="34"/>
    </location>
</feature>
<comment type="caution">
    <text evidence="2">The sequence shown here is derived from an EMBL/GenBank/DDBJ whole genome shotgun (WGS) entry which is preliminary data.</text>
</comment>
<evidence type="ECO:0000256" key="1">
    <source>
        <dbReference type="SAM" id="Phobius"/>
    </source>
</evidence>
<keyword evidence="1" id="KW-1133">Transmembrane helix</keyword>
<dbReference type="RefSeq" id="WP_157013759.1">
    <property type="nucleotide sequence ID" value="NZ_BBPI01000079.1"/>
</dbReference>
<sequence>MNDPDPNGHKAGKRLLLWLLIALGIAGVLVYTFTSRVAEPAAEQRAPLNEVPPAAR</sequence>
<keyword evidence="1" id="KW-0472">Membrane</keyword>
<dbReference type="Proteomes" id="UP000032305">
    <property type="component" value="Unassembled WGS sequence"/>
</dbReference>
<keyword evidence="3" id="KW-1185">Reference proteome</keyword>
<protein>
    <submittedName>
        <fullName evidence="2">Uncharacterized protein</fullName>
    </submittedName>
</protein>
<accession>A0A0A1WB05</accession>
<gene>
    <name evidence="2" type="ORF">SP5_079_00240</name>
</gene>